<dbReference type="AlphaFoldDB" id="A0A8H5N7F6"/>
<proteinExistence type="predicted"/>
<organism evidence="1 2">
    <name type="scientific">Fusarium phyllophilum</name>
    <dbReference type="NCBI Taxonomy" id="47803"/>
    <lineage>
        <taxon>Eukaryota</taxon>
        <taxon>Fungi</taxon>
        <taxon>Dikarya</taxon>
        <taxon>Ascomycota</taxon>
        <taxon>Pezizomycotina</taxon>
        <taxon>Sordariomycetes</taxon>
        <taxon>Hypocreomycetidae</taxon>
        <taxon>Hypocreales</taxon>
        <taxon>Nectriaceae</taxon>
        <taxon>Fusarium</taxon>
        <taxon>Fusarium fujikuroi species complex</taxon>
    </lineage>
</organism>
<accession>A0A8H5N7F6</accession>
<protein>
    <submittedName>
        <fullName evidence="1">Uncharacterized protein</fullName>
    </submittedName>
</protein>
<dbReference type="Proteomes" id="UP000582016">
    <property type="component" value="Unassembled WGS sequence"/>
</dbReference>
<reference evidence="1 2" key="1">
    <citation type="submission" date="2020-05" db="EMBL/GenBank/DDBJ databases">
        <title>Identification and distribution of gene clusters putatively required for synthesis of sphingolipid metabolism inhibitors in phylogenetically diverse species of the filamentous fungus Fusarium.</title>
        <authorList>
            <person name="Kim H.-S."/>
            <person name="Busman M."/>
            <person name="Brown D.W."/>
            <person name="Divon H."/>
            <person name="Uhlig S."/>
            <person name="Proctor R.H."/>
        </authorList>
    </citation>
    <scope>NUCLEOTIDE SEQUENCE [LARGE SCALE GENOMIC DNA]</scope>
    <source>
        <strain evidence="1 2">NRRL 13617</strain>
    </source>
</reference>
<dbReference type="EMBL" id="JAAOAQ010000315">
    <property type="protein sequence ID" value="KAF5554754.1"/>
    <property type="molecule type" value="Genomic_DNA"/>
</dbReference>
<gene>
    <name evidence="1" type="ORF">FPHYL_8376</name>
</gene>
<comment type="caution">
    <text evidence="1">The sequence shown here is derived from an EMBL/GenBank/DDBJ whole genome shotgun (WGS) entry which is preliminary data.</text>
</comment>
<sequence length="156" mass="18447">MDRTETVDNGQLLSIFVEYQGKTWGEPPRNIDCRLVEQQPLPPHLEIPVKIIEKGLLKAHGLAVPDDGSTVLRYDLRLYELRDREHKVLVRERRYIEQTEQEMRRCWAGNRKLTVLDLAFDLRDYWSDCNVRQKLNELGKRIMRDIDVDEDEEGDV</sequence>
<name>A0A8H5N7F6_9HYPO</name>
<evidence type="ECO:0000313" key="2">
    <source>
        <dbReference type="Proteomes" id="UP000582016"/>
    </source>
</evidence>
<keyword evidence="2" id="KW-1185">Reference proteome</keyword>
<dbReference type="OrthoDB" id="5045992at2759"/>
<evidence type="ECO:0000313" key="1">
    <source>
        <dbReference type="EMBL" id="KAF5554754.1"/>
    </source>
</evidence>